<comment type="subcellular location">
    <subcellularLocation>
        <location evidence="1">Nucleus</location>
    </subcellularLocation>
</comment>
<dbReference type="GeneID" id="100836047"/>
<keyword evidence="12" id="KW-1185">Reference proteome</keyword>
<evidence type="ECO:0000256" key="3">
    <source>
        <dbReference type="ARBA" id="ARBA00021438"/>
    </source>
</evidence>
<evidence type="ECO:0000256" key="5">
    <source>
        <dbReference type="ARBA" id="ARBA00022552"/>
    </source>
</evidence>
<feature type="compositionally biased region" description="Basic and acidic residues" evidence="9">
    <location>
        <begin position="338"/>
        <end position="352"/>
    </location>
</feature>
<sequence length="587" mass="63180">MDSYVSVKEEVEGGRGKVVEESKDEAAVHAEMNSEVSVNEEVEGGGSKGKVESNNEAAVGAEMNSDVLVKAEVEGGESKGKEEINDEETESGTDEEEDGESSEASSSSEEESSEASSSSDEEQMGKQHGGVGGMDALIKEGELMVGIDDGDDDDEEASDTPIKLKHAVEVLPLVPKVEVHLEPHHKTLPVGTISAIMGERVIVEGSVEHNPLNEGSILWITESRSPLGIVEELFGPVKNPYYLVRYNSAEEVPAGISAGTAISSVMEFADHILNVKELCTKSYDESGDNVEDQTDDPEFSDDEKEAEYKRSLQLAKRQTKKQLESKKPSGDKKRKQRRDAGFRKDMPPRIRDLPTPSHQPHRPFHHSDMAPAADNAACSLGPQNFPMSPPTMRPSVSVNPAIPSSVQFPGQNGGCFTNLSQQFLPQQPNVVWPGGLPPSLYQNMGVNGAALAANVMQNILRATNQYQQYCNNQNFGGLLNRMPISPQQFMPQSGMAVNRMPFGGGGPPVNPPFVSSSGLQTAHGNLDNLPHLAGSNQGPSPGFPNPQGHRLLPSSHGNGGQPPTQLNSGQFNHGDSSQSSQQWGRRH</sequence>
<feature type="compositionally biased region" description="Basic and acidic residues" evidence="9">
    <location>
        <begin position="69"/>
        <end position="83"/>
    </location>
</feature>
<keyword evidence="6" id="KW-0597">Phosphoprotein</keyword>
<dbReference type="eggNOG" id="KOG2236">
    <property type="taxonomic scope" value="Eukaryota"/>
</dbReference>
<dbReference type="Gene3D" id="2.40.10.230">
    <property type="entry name" value="Probable tRNA pseudouridine synthase domain"/>
    <property type="match status" value="1"/>
</dbReference>
<evidence type="ECO:0000256" key="4">
    <source>
        <dbReference type="ARBA" id="ARBA00022517"/>
    </source>
</evidence>
<proteinExistence type="inferred from homology"/>
<dbReference type="AlphaFoldDB" id="I1IBJ3"/>
<evidence type="ECO:0000313" key="10">
    <source>
        <dbReference type="EMBL" id="KQK00319.1"/>
    </source>
</evidence>
<dbReference type="GO" id="GO:0006364">
    <property type="term" value="P:rRNA processing"/>
    <property type="evidence" value="ECO:0007669"/>
    <property type="project" value="UniProtKB-KW"/>
</dbReference>
<evidence type="ECO:0000256" key="2">
    <source>
        <dbReference type="ARBA" id="ARBA00009801"/>
    </source>
</evidence>
<keyword evidence="4" id="KW-0690">Ribosome biogenesis</keyword>
<reference evidence="10 11" key="1">
    <citation type="journal article" date="2010" name="Nature">
        <title>Genome sequencing and analysis of the model grass Brachypodium distachyon.</title>
        <authorList>
            <consortium name="International Brachypodium Initiative"/>
        </authorList>
    </citation>
    <scope>NUCLEOTIDE SEQUENCE [LARGE SCALE GENOMIC DNA]</scope>
    <source>
        <strain evidence="10">Bd21</strain>
        <strain evidence="11">cv. Bd21</strain>
    </source>
</reference>
<dbReference type="Proteomes" id="UP000008810">
    <property type="component" value="Chromosome 3"/>
</dbReference>
<reference evidence="10" key="2">
    <citation type="submission" date="2017-06" db="EMBL/GenBank/DDBJ databases">
        <title>WGS assembly of Brachypodium distachyon.</title>
        <authorList>
            <consortium name="The International Brachypodium Initiative"/>
            <person name="Lucas S."/>
            <person name="Harmon-Smith M."/>
            <person name="Lail K."/>
            <person name="Tice H."/>
            <person name="Grimwood J."/>
            <person name="Bruce D."/>
            <person name="Barry K."/>
            <person name="Shu S."/>
            <person name="Lindquist E."/>
            <person name="Wang M."/>
            <person name="Pitluck S."/>
            <person name="Vogel J.P."/>
            <person name="Garvin D.F."/>
            <person name="Mockler T.C."/>
            <person name="Schmutz J."/>
            <person name="Rokhsar D."/>
            <person name="Bevan M.W."/>
        </authorList>
    </citation>
    <scope>NUCLEOTIDE SEQUENCE</scope>
    <source>
        <strain evidence="10">Bd21</strain>
    </source>
</reference>
<keyword evidence="5" id="KW-0698">rRNA processing</keyword>
<protein>
    <recommendedName>
        <fullName evidence="3">H/ACA ribonucleoprotein complex non-core subunit NAF1</fullName>
    </recommendedName>
</protein>
<evidence type="ECO:0000313" key="11">
    <source>
        <dbReference type="EnsemblPlants" id="KQK00319"/>
    </source>
</evidence>
<organism evidence="11">
    <name type="scientific">Brachypodium distachyon</name>
    <name type="common">Purple false brome</name>
    <name type="synonym">Trachynia distachya</name>
    <dbReference type="NCBI Taxonomy" id="15368"/>
    <lineage>
        <taxon>Eukaryota</taxon>
        <taxon>Viridiplantae</taxon>
        <taxon>Streptophyta</taxon>
        <taxon>Embryophyta</taxon>
        <taxon>Tracheophyta</taxon>
        <taxon>Spermatophyta</taxon>
        <taxon>Magnoliopsida</taxon>
        <taxon>Liliopsida</taxon>
        <taxon>Poales</taxon>
        <taxon>Poaceae</taxon>
        <taxon>BOP clade</taxon>
        <taxon>Pooideae</taxon>
        <taxon>Stipodae</taxon>
        <taxon>Brachypodieae</taxon>
        <taxon>Brachypodium</taxon>
    </lineage>
</organism>
<dbReference type="STRING" id="15368.I1IBJ3"/>
<feature type="region of interest" description="Disordered" evidence="9">
    <location>
        <begin position="284"/>
        <end position="366"/>
    </location>
</feature>
<feature type="region of interest" description="Disordered" evidence="9">
    <location>
        <begin position="1"/>
        <end position="133"/>
    </location>
</feature>
<dbReference type="KEGG" id="bdi:100836047"/>
<evidence type="ECO:0000256" key="1">
    <source>
        <dbReference type="ARBA" id="ARBA00004123"/>
    </source>
</evidence>
<dbReference type="GO" id="GO:0005732">
    <property type="term" value="C:sno(s)RNA-containing ribonucleoprotein complex"/>
    <property type="evidence" value="ECO:0000318"/>
    <property type="project" value="GO_Central"/>
</dbReference>
<dbReference type="FunFam" id="2.40.10.230:FF:000002">
    <property type="entry name" value="H/ACA ribonucleoprotein complex non-core subunit NAF1"/>
    <property type="match status" value="1"/>
</dbReference>
<dbReference type="InterPro" id="IPR007504">
    <property type="entry name" value="H/ACA_rnp_Gar1/Naf1"/>
</dbReference>
<feature type="region of interest" description="Disordered" evidence="9">
    <location>
        <begin position="499"/>
        <end position="587"/>
    </location>
</feature>
<dbReference type="GO" id="GO:0000493">
    <property type="term" value="P:box H/ACA snoRNP assembly"/>
    <property type="evidence" value="ECO:0000318"/>
    <property type="project" value="GO_Central"/>
</dbReference>
<dbReference type="HOGENOM" id="CLU_016794_0_0_1"/>
<evidence type="ECO:0000256" key="7">
    <source>
        <dbReference type="ARBA" id="ARBA00022884"/>
    </source>
</evidence>
<dbReference type="EMBL" id="CM000882">
    <property type="protein sequence ID" value="KQK00319.1"/>
    <property type="molecule type" value="Genomic_DNA"/>
</dbReference>
<name>I1IBJ3_BRADI</name>
<dbReference type="Pfam" id="PF04410">
    <property type="entry name" value="Gar1"/>
    <property type="match status" value="1"/>
</dbReference>
<gene>
    <name evidence="11" type="primary">LOC100836047</name>
    <name evidence="10" type="ORF">BRADI_3g48637v3</name>
</gene>
<evidence type="ECO:0000256" key="6">
    <source>
        <dbReference type="ARBA" id="ARBA00022553"/>
    </source>
</evidence>
<dbReference type="PANTHER" id="PTHR31633:SF5">
    <property type="entry name" value="H_ACA RIBONUCLEOPROTEIN COMPLEX NON-CORE SUBUNIT NAF1"/>
    <property type="match status" value="1"/>
</dbReference>
<dbReference type="SUPFAM" id="SSF50447">
    <property type="entry name" value="Translation proteins"/>
    <property type="match status" value="1"/>
</dbReference>
<dbReference type="GO" id="GO:0003723">
    <property type="term" value="F:RNA binding"/>
    <property type="evidence" value="ECO:0000318"/>
    <property type="project" value="GO_Central"/>
</dbReference>
<feature type="compositionally biased region" description="Acidic residues" evidence="9">
    <location>
        <begin position="84"/>
        <end position="101"/>
    </location>
</feature>
<accession>I1IBJ3</accession>
<dbReference type="Gramene" id="KQK00319">
    <property type="protein sequence ID" value="KQK00319"/>
    <property type="gene ID" value="BRADI_3g48637v3"/>
</dbReference>
<dbReference type="RefSeq" id="XP_003572712.1">
    <property type="nucleotide sequence ID" value="XM_003572664.3"/>
</dbReference>
<feature type="compositionally biased region" description="Basic and acidic residues" evidence="9">
    <location>
        <begin position="321"/>
        <end position="331"/>
    </location>
</feature>
<dbReference type="OMA" id="FNGIPMT"/>
<feature type="compositionally biased region" description="Basic and acidic residues" evidence="9">
    <location>
        <begin position="7"/>
        <end position="28"/>
    </location>
</feature>
<feature type="compositionally biased region" description="Acidic residues" evidence="9">
    <location>
        <begin position="285"/>
        <end position="305"/>
    </location>
</feature>
<comment type="similarity">
    <text evidence="2">Belongs to the NAF1 family.</text>
</comment>
<dbReference type="InterPro" id="IPR038664">
    <property type="entry name" value="Gar1/Naf1_Cbf5-bd_sf"/>
</dbReference>
<dbReference type="GO" id="GO:0001522">
    <property type="term" value="P:pseudouridine synthesis"/>
    <property type="evidence" value="ECO:0007669"/>
    <property type="project" value="InterPro"/>
</dbReference>
<dbReference type="EnsemblPlants" id="KQK00319">
    <property type="protein sequence ID" value="KQK00319"/>
    <property type="gene ID" value="BRADI_3g48637v3"/>
</dbReference>
<feature type="compositionally biased region" description="Polar residues" evidence="9">
    <location>
        <begin position="561"/>
        <end position="587"/>
    </location>
</feature>
<dbReference type="PANTHER" id="PTHR31633">
    <property type="entry name" value="H/ACA RIBONUCLEOPROTEIN COMPLEX NON-CORE SUBUNIT NAF1"/>
    <property type="match status" value="1"/>
</dbReference>
<dbReference type="InterPro" id="IPR040309">
    <property type="entry name" value="Naf1"/>
</dbReference>
<evidence type="ECO:0000256" key="9">
    <source>
        <dbReference type="SAM" id="MobiDB-lite"/>
    </source>
</evidence>
<dbReference type="InterPro" id="IPR009000">
    <property type="entry name" value="Transl_B-barrel_sf"/>
</dbReference>
<dbReference type="GO" id="GO:0005634">
    <property type="term" value="C:nucleus"/>
    <property type="evidence" value="ECO:0007669"/>
    <property type="project" value="UniProtKB-SubCell"/>
</dbReference>
<dbReference type="OrthoDB" id="21550at2759"/>
<keyword evidence="8" id="KW-0539">Nucleus</keyword>
<keyword evidence="7" id="KW-0694">RNA-binding</keyword>
<evidence type="ECO:0000256" key="8">
    <source>
        <dbReference type="ARBA" id="ARBA00023242"/>
    </source>
</evidence>
<evidence type="ECO:0000313" key="12">
    <source>
        <dbReference type="Proteomes" id="UP000008810"/>
    </source>
</evidence>
<reference evidence="11" key="3">
    <citation type="submission" date="2018-08" db="UniProtKB">
        <authorList>
            <consortium name="EnsemblPlants"/>
        </authorList>
    </citation>
    <scope>IDENTIFICATION</scope>
    <source>
        <strain evidence="11">cv. Bd21</strain>
    </source>
</reference>
<dbReference type="GO" id="GO:0042254">
    <property type="term" value="P:ribosome biogenesis"/>
    <property type="evidence" value="ECO:0000318"/>
    <property type="project" value="GO_Central"/>
</dbReference>